<evidence type="ECO:0000313" key="2">
    <source>
        <dbReference type="EMBL" id="AQQ52208.1"/>
    </source>
</evidence>
<dbReference type="EMBL" id="CP019640">
    <property type="protein sequence ID" value="AQQ52208.1"/>
    <property type="molecule type" value="Genomic_DNA"/>
</dbReference>
<evidence type="ECO:0000313" key="3">
    <source>
        <dbReference type="Proteomes" id="UP000188184"/>
    </source>
</evidence>
<feature type="transmembrane region" description="Helical" evidence="1">
    <location>
        <begin position="67"/>
        <end position="84"/>
    </location>
</feature>
<keyword evidence="1" id="KW-1133">Transmembrane helix</keyword>
<dbReference type="Proteomes" id="UP000188184">
    <property type="component" value="Chromosome"/>
</dbReference>
<keyword evidence="1" id="KW-0812">Transmembrane</keyword>
<dbReference type="AlphaFoldDB" id="A0A1Q2KVG5"/>
<keyword evidence="3" id="KW-1185">Reference proteome</keyword>
<feature type="transmembrane region" description="Helical" evidence="1">
    <location>
        <begin position="105"/>
        <end position="125"/>
    </location>
</feature>
<feature type="transmembrane region" description="Helical" evidence="1">
    <location>
        <begin position="40"/>
        <end position="61"/>
    </location>
</feature>
<feature type="transmembrane region" description="Helical" evidence="1">
    <location>
        <begin position="137"/>
        <end position="158"/>
    </location>
</feature>
<feature type="transmembrane region" description="Helical" evidence="1">
    <location>
        <begin position="170"/>
        <end position="187"/>
    </location>
</feature>
<evidence type="ECO:0000256" key="1">
    <source>
        <dbReference type="SAM" id="Phobius"/>
    </source>
</evidence>
<keyword evidence="1" id="KW-0472">Membrane</keyword>
<dbReference type="KEGG" id="pmar:B0X71_03150"/>
<feature type="transmembrane region" description="Helical" evidence="1">
    <location>
        <begin position="6"/>
        <end position="28"/>
    </location>
</feature>
<dbReference type="Pfam" id="PF03596">
    <property type="entry name" value="Cad"/>
    <property type="match status" value="1"/>
</dbReference>
<organism evidence="2 3">
    <name type="scientific">Planococcus lenghuensis</name>
    <dbReference type="NCBI Taxonomy" id="2213202"/>
    <lineage>
        <taxon>Bacteria</taxon>
        <taxon>Bacillati</taxon>
        <taxon>Bacillota</taxon>
        <taxon>Bacilli</taxon>
        <taxon>Bacillales</taxon>
        <taxon>Caryophanaceae</taxon>
        <taxon>Planococcus</taxon>
    </lineage>
</organism>
<dbReference type="NCBIfam" id="TIGR00779">
    <property type="entry name" value="cad"/>
    <property type="match status" value="1"/>
</dbReference>
<reference evidence="2 3" key="1">
    <citation type="submission" date="2017-02" db="EMBL/GenBank/DDBJ databases">
        <title>The complete genomic sequence of a novel cold adapted crude oil-degrading bacterium Planococcus qaidamina Y42.</title>
        <authorList>
            <person name="Yang R."/>
        </authorList>
    </citation>
    <scope>NUCLEOTIDE SEQUENCE [LARGE SCALE GENOMIC DNA]</scope>
    <source>
        <strain evidence="2 3">Y42</strain>
    </source>
</reference>
<dbReference type="RefSeq" id="WP_077588079.1">
    <property type="nucleotide sequence ID" value="NZ_CP019640.1"/>
</dbReference>
<name>A0A1Q2KVG5_9BACL</name>
<accession>A0A1Q2KVG5</accession>
<proteinExistence type="predicted"/>
<sequence length="201" mass="21755">MLTTVISAVSAFIATSIDYIFILVILFAQLKKGSAKRIVIGQYLGLTVLVGVSVLAAYGLAFIPQRWIGFLGLIPIYLGFDVLLNKDEDNEDEDVLESVGRFQHAAIGVMILALAAGGDNLGVYIPYFTTLTGGELVAVLVIFYALTGALCYLSYKLAKIGAVSITIEKYERFIVPVVFIALGLMILNENGTFELIAGWFS</sequence>
<dbReference type="OrthoDB" id="7995400at2"/>
<dbReference type="InterPro" id="IPR004676">
    <property type="entry name" value="Cd-R_transporter"/>
</dbReference>
<gene>
    <name evidence="2" type="ORF">B0X71_03150</name>
</gene>
<protein>
    <submittedName>
        <fullName evidence="2">Cadmium resistance protein CadD</fullName>
    </submittedName>
</protein>